<proteinExistence type="evidence at transcript level"/>
<dbReference type="SMART" id="SM01403">
    <property type="entry name" value="Ribosomal_S10"/>
    <property type="match status" value="1"/>
</dbReference>
<accession>A0A0G2YMR4</accession>
<dbReference type="InterPro" id="IPR001848">
    <property type="entry name" value="Ribosomal_uS10"/>
</dbReference>
<dbReference type="AlphaFoldDB" id="A0A0G2YMR4"/>
<dbReference type="Gene3D" id="3.30.70.600">
    <property type="entry name" value="Ribosomal protein S10 domain"/>
    <property type="match status" value="1"/>
</dbReference>
<sequence>MNAFRESSSLNPLKCLANSIISSRLSSTRCYSPRGRHGAGRYAEEELSGKKGRQGAGRHTKRAQQTDEEEKPIFSEEQLAHLKVGRDGHLFPSYTGKVSLPRTRSLYTVLRSPHVHKKSREQFETRVHRQLLFIKAEPHELEKKFFWLQRQRIIGVQHEVIAYYQTRLGDWRKILNKPDSEERPQAVSPATTT</sequence>
<name>A0A0G2YMR4_9ROSI</name>
<keyword evidence="3" id="KW-0687">Ribonucleoprotein</keyword>
<organism evidence="6">
    <name type="scientific">California macrophylla</name>
    <dbReference type="NCBI Taxonomy" id="337344"/>
    <lineage>
        <taxon>Eukaryota</taxon>
        <taxon>Viridiplantae</taxon>
        <taxon>Streptophyta</taxon>
        <taxon>Embryophyta</taxon>
        <taxon>Tracheophyta</taxon>
        <taxon>Spermatophyta</taxon>
        <taxon>Magnoliopsida</taxon>
        <taxon>eudicotyledons</taxon>
        <taxon>Gunneridae</taxon>
        <taxon>Pentapetalae</taxon>
        <taxon>rosids</taxon>
        <taxon>malvids</taxon>
        <taxon>Geraniales</taxon>
        <taxon>Geraniaceae</taxon>
        <taxon>California</taxon>
    </lineage>
</organism>
<dbReference type="EMBL" id="KP963219">
    <property type="protein sequence ID" value="AKI85103.1"/>
    <property type="molecule type" value="mRNA"/>
</dbReference>
<feature type="region of interest" description="Disordered" evidence="4">
    <location>
        <begin position="27"/>
        <end position="71"/>
    </location>
</feature>
<dbReference type="PRINTS" id="PR00971">
    <property type="entry name" value="RIBOSOMALS10"/>
</dbReference>
<evidence type="ECO:0000259" key="5">
    <source>
        <dbReference type="SMART" id="SM01403"/>
    </source>
</evidence>
<geneLocation type="mitochondrion" evidence="6"/>
<dbReference type="InterPro" id="IPR027486">
    <property type="entry name" value="Ribosomal_uS10_dom"/>
</dbReference>
<dbReference type="GO" id="GO:1990904">
    <property type="term" value="C:ribonucleoprotein complex"/>
    <property type="evidence" value="ECO:0007669"/>
    <property type="project" value="UniProtKB-KW"/>
</dbReference>
<evidence type="ECO:0000256" key="3">
    <source>
        <dbReference type="ARBA" id="ARBA00023274"/>
    </source>
</evidence>
<evidence type="ECO:0000313" key="6">
    <source>
        <dbReference type="EMBL" id="AKI85103.1"/>
    </source>
</evidence>
<evidence type="ECO:0000256" key="2">
    <source>
        <dbReference type="ARBA" id="ARBA00022980"/>
    </source>
</evidence>
<dbReference type="GO" id="GO:0005840">
    <property type="term" value="C:ribosome"/>
    <property type="evidence" value="ECO:0007669"/>
    <property type="project" value="UniProtKB-KW"/>
</dbReference>
<dbReference type="SUPFAM" id="SSF54999">
    <property type="entry name" value="Ribosomal protein S10"/>
    <property type="match status" value="1"/>
</dbReference>
<dbReference type="PANTHER" id="PTHR11700">
    <property type="entry name" value="30S RIBOSOMAL PROTEIN S10 FAMILY MEMBER"/>
    <property type="match status" value="1"/>
</dbReference>
<reference evidence="6" key="1">
    <citation type="submission" date="2015-03" db="EMBL/GenBank/DDBJ databases">
        <title>Dynamic evolution of Geranium mitochondrial genomes through multiple horizontal and intracellular gene transfers.</title>
        <authorList>
            <person name="Park S."/>
            <person name="Grewe F."/>
            <person name="Zhu A."/>
            <person name="Ruhlman T.A."/>
            <person name="Sabir J."/>
            <person name="Mower J.P."/>
            <person name="Jansen R.K."/>
        </authorList>
    </citation>
    <scope>NUCLEOTIDE SEQUENCE</scope>
</reference>
<dbReference type="GO" id="GO:0003735">
    <property type="term" value="F:structural constituent of ribosome"/>
    <property type="evidence" value="ECO:0007669"/>
    <property type="project" value="InterPro"/>
</dbReference>
<dbReference type="GO" id="GO:0006412">
    <property type="term" value="P:translation"/>
    <property type="evidence" value="ECO:0007669"/>
    <property type="project" value="InterPro"/>
</dbReference>
<comment type="similarity">
    <text evidence="1">Belongs to the universal ribosomal protein uS10 family.</text>
</comment>
<dbReference type="InterPro" id="IPR036838">
    <property type="entry name" value="Ribosomal_uS10_dom_sf"/>
</dbReference>
<evidence type="ECO:0000256" key="4">
    <source>
        <dbReference type="SAM" id="MobiDB-lite"/>
    </source>
</evidence>
<keyword evidence="6" id="KW-0496">Mitochondrion</keyword>
<gene>
    <name evidence="6" type="primary">rps10</name>
</gene>
<feature type="compositionally biased region" description="Basic residues" evidence="4">
    <location>
        <begin position="50"/>
        <end position="62"/>
    </location>
</feature>
<feature type="domain" description="Small ribosomal subunit protein uS10" evidence="5">
    <location>
        <begin position="22"/>
        <end position="161"/>
    </location>
</feature>
<evidence type="ECO:0000256" key="1">
    <source>
        <dbReference type="ARBA" id="ARBA00007102"/>
    </source>
</evidence>
<dbReference type="Pfam" id="PF00338">
    <property type="entry name" value="Ribosomal_S10"/>
    <property type="match status" value="1"/>
</dbReference>
<keyword evidence="2 6" id="KW-0689">Ribosomal protein</keyword>
<protein>
    <submittedName>
        <fullName evidence="6">Ribosomal protein S10</fullName>
    </submittedName>
</protein>